<evidence type="ECO:0000256" key="3">
    <source>
        <dbReference type="ARBA" id="ARBA00022106"/>
    </source>
</evidence>
<evidence type="ECO:0000256" key="6">
    <source>
        <dbReference type="ARBA" id="ARBA00022692"/>
    </source>
</evidence>
<comment type="similarity">
    <text evidence="2">Belongs to the multi antimicrobial extrusion (MATE) (TC 2.A.66.1) family. MepA subfamily.</text>
</comment>
<gene>
    <name evidence="12" type="ORF">DW839_25435</name>
    <name evidence="11" type="ORF">DWW02_07590</name>
</gene>
<feature type="transmembrane region" description="Helical" evidence="10">
    <location>
        <begin position="359"/>
        <end position="379"/>
    </location>
</feature>
<dbReference type="GO" id="GO:0005886">
    <property type="term" value="C:plasma membrane"/>
    <property type="evidence" value="ECO:0007669"/>
    <property type="project" value="UniProtKB-SubCell"/>
</dbReference>
<keyword evidence="5" id="KW-1003">Cell membrane</keyword>
<dbReference type="AlphaFoldDB" id="A0A412ZBM9"/>
<comment type="caution">
    <text evidence="11">The sequence shown here is derived from an EMBL/GenBank/DDBJ whole genome shotgun (WGS) entry which is preliminary data.</text>
</comment>
<feature type="transmembrane region" description="Helical" evidence="10">
    <location>
        <begin position="48"/>
        <end position="72"/>
    </location>
</feature>
<keyword evidence="8 10" id="KW-0472">Membrane</keyword>
<protein>
    <recommendedName>
        <fullName evidence="3">Multidrug export protein MepA</fullName>
    </recommendedName>
</protein>
<dbReference type="CDD" id="cd13143">
    <property type="entry name" value="MATE_MepA_like"/>
    <property type="match status" value="1"/>
</dbReference>
<dbReference type="Proteomes" id="UP000283975">
    <property type="component" value="Unassembled WGS sequence"/>
</dbReference>
<dbReference type="Proteomes" id="UP000284543">
    <property type="component" value="Unassembled WGS sequence"/>
</dbReference>
<comment type="subcellular location">
    <subcellularLocation>
        <location evidence="1">Cell membrane</location>
        <topology evidence="1">Multi-pass membrane protein</topology>
    </subcellularLocation>
</comment>
<dbReference type="InterPro" id="IPR002528">
    <property type="entry name" value="MATE_fam"/>
</dbReference>
<evidence type="ECO:0000313" key="14">
    <source>
        <dbReference type="Proteomes" id="UP000284543"/>
    </source>
</evidence>
<feature type="transmembrane region" description="Helical" evidence="10">
    <location>
        <begin position="281"/>
        <end position="304"/>
    </location>
</feature>
<dbReference type="PANTHER" id="PTHR43823:SF3">
    <property type="entry name" value="MULTIDRUG EXPORT PROTEIN MEPA"/>
    <property type="match status" value="1"/>
</dbReference>
<accession>A0A412ZBM9</accession>
<dbReference type="PIRSF" id="PIRSF006603">
    <property type="entry name" value="DinF"/>
    <property type="match status" value="1"/>
</dbReference>
<evidence type="ECO:0000256" key="9">
    <source>
        <dbReference type="ARBA" id="ARBA00023251"/>
    </source>
</evidence>
<dbReference type="NCBIfam" id="TIGR00797">
    <property type="entry name" value="matE"/>
    <property type="match status" value="1"/>
</dbReference>
<keyword evidence="7 10" id="KW-1133">Transmembrane helix</keyword>
<evidence type="ECO:0000313" key="12">
    <source>
        <dbReference type="EMBL" id="RHC50619.1"/>
    </source>
</evidence>
<evidence type="ECO:0000256" key="7">
    <source>
        <dbReference type="ARBA" id="ARBA00022989"/>
    </source>
</evidence>
<keyword evidence="6 10" id="KW-0812">Transmembrane</keyword>
<evidence type="ECO:0000313" key="13">
    <source>
        <dbReference type="Proteomes" id="UP000283975"/>
    </source>
</evidence>
<evidence type="ECO:0000256" key="1">
    <source>
        <dbReference type="ARBA" id="ARBA00004651"/>
    </source>
</evidence>
<dbReference type="GO" id="GO:0042910">
    <property type="term" value="F:xenobiotic transmembrane transporter activity"/>
    <property type="evidence" value="ECO:0007669"/>
    <property type="project" value="InterPro"/>
</dbReference>
<dbReference type="GO" id="GO:0046677">
    <property type="term" value="P:response to antibiotic"/>
    <property type="evidence" value="ECO:0007669"/>
    <property type="project" value="UniProtKB-KW"/>
</dbReference>
<dbReference type="Pfam" id="PF01554">
    <property type="entry name" value="MatE"/>
    <property type="match status" value="2"/>
</dbReference>
<feature type="transmembrane region" description="Helical" evidence="10">
    <location>
        <begin position="93"/>
        <end position="116"/>
    </location>
</feature>
<evidence type="ECO:0000256" key="4">
    <source>
        <dbReference type="ARBA" id="ARBA00022448"/>
    </source>
</evidence>
<evidence type="ECO:0000313" key="11">
    <source>
        <dbReference type="EMBL" id="RGV77521.1"/>
    </source>
</evidence>
<organism evidence="11 14">
    <name type="scientific">Enterocloster bolteae</name>
    <dbReference type="NCBI Taxonomy" id="208479"/>
    <lineage>
        <taxon>Bacteria</taxon>
        <taxon>Bacillati</taxon>
        <taxon>Bacillota</taxon>
        <taxon>Clostridia</taxon>
        <taxon>Lachnospirales</taxon>
        <taxon>Lachnospiraceae</taxon>
        <taxon>Enterocloster</taxon>
    </lineage>
</organism>
<proteinExistence type="inferred from homology"/>
<evidence type="ECO:0000256" key="2">
    <source>
        <dbReference type="ARBA" id="ARBA00008417"/>
    </source>
</evidence>
<evidence type="ECO:0000256" key="5">
    <source>
        <dbReference type="ARBA" id="ARBA00022475"/>
    </source>
</evidence>
<keyword evidence="9" id="KW-0046">Antibiotic resistance</keyword>
<dbReference type="InterPro" id="IPR051327">
    <property type="entry name" value="MATE_MepA_subfamily"/>
</dbReference>
<feature type="transmembrane region" description="Helical" evidence="10">
    <location>
        <begin position="166"/>
        <end position="187"/>
    </location>
</feature>
<name>A0A412ZBM9_9FIRM</name>
<reference evidence="13 14" key="1">
    <citation type="submission" date="2018-08" db="EMBL/GenBank/DDBJ databases">
        <title>A genome reference for cultivated species of the human gut microbiota.</title>
        <authorList>
            <person name="Zou Y."/>
            <person name="Xue W."/>
            <person name="Luo G."/>
        </authorList>
    </citation>
    <scope>NUCLEOTIDE SEQUENCE [LARGE SCALE GENOMIC DNA]</scope>
    <source>
        <strain evidence="11 14">AF14-18</strain>
        <strain evidence="12 13">AM35-14</strain>
    </source>
</reference>
<feature type="transmembrane region" description="Helical" evidence="10">
    <location>
        <begin position="15"/>
        <end position="36"/>
    </location>
</feature>
<dbReference type="RefSeq" id="WP_118018069.1">
    <property type="nucleotide sequence ID" value="NZ_CAUFHZ010000031.1"/>
</dbReference>
<dbReference type="InterPro" id="IPR048279">
    <property type="entry name" value="MdtK-like"/>
</dbReference>
<feature type="transmembrane region" description="Helical" evidence="10">
    <location>
        <begin position="316"/>
        <end position="339"/>
    </location>
</feature>
<dbReference type="InterPro" id="IPR045070">
    <property type="entry name" value="MATE_MepA-like"/>
</dbReference>
<feature type="transmembrane region" description="Helical" evidence="10">
    <location>
        <begin position="193"/>
        <end position="215"/>
    </location>
</feature>
<dbReference type="EMBL" id="QSHZ01000036">
    <property type="protein sequence ID" value="RHC50619.1"/>
    <property type="molecule type" value="Genomic_DNA"/>
</dbReference>
<dbReference type="EMBL" id="QRZM01000002">
    <property type="protein sequence ID" value="RGV77521.1"/>
    <property type="molecule type" value="Genomic_DNA"/>
</dbReference>
<sequence length="453" mass="48065">MEVAEKIKTQPIPKLIWALSAPAVLSLLLNALNTAIDGIFVAKSAGITALSAVTVSFGVILIIQALSLLIAAGASASISLKMGKSDKQGAEKIIGSACMLSILFSAAITIIGLLTIKPLLSLYGANADNMVYAKEYITVILSGSFFFVTAQSMNNCVKGMGYAKRAFLNSLSSVVTNTILDAVFIFVFKWGVFGAALSTVIGNCVCMLLAMQFLCSKKSAGNLKPSNINLSASKKIMSTGAPASITQFALSLVSLTFNHVAAFYGGNVGVAAYGIMYNTTMLVYMPIIGLGQGIQPIFGFNYSAGNYTRVRSTLKYSVTCATIFAAGMFLVIELFSSQIISTFGGAGNKALMDMAVPGIRIFTLLLPAVGFQMISANYFQYIGKVKQSVVLSALRQLLLLIPFAILLPTVFEVTGIWIATPTADFISLIVTAIFVRQEVCIIHSQELGVNLVN</sequence>
<evidence type="ECO:0000256" key="8">
    <source>
        <dbReference type="ARBA" id="ARBA00023136"/>
    </source>
</evidence>
<dbReference type="PANTHER" id="PTHR43823">
    <property type="entry name" value="SPORULATION PROTEIN YKVU"/>
    <property type="match status" value="1"/>
</dbReference>
<feature type="transmembrane region" description="Helical" evidence="10">
    <location>
        <begin position="136"/>
        <end position="154"/>
    </location>
</feature>
<evidence type="ECO:0000256" key="10">
    <source>
        <dbReference type="SAM" id="Phobius"/>
    </source>
</evidence>
<keyword evidence="4" id="KW-0813">Transport</keyword>
<feature type="transmembrane region" description="Helical" evidence="10">
    <location>
        <begin position="391"/>
        <end position="410"/>
    </location>
</feature>
<dbReference type="GO" id="GO:0015297">
    <property type="term" value="F:antiporter activity"/>
    <property type="evidence" value="ECO:0007669"/>
    <property type="project" value="InterPro"/>
</dbReference>